<dbReference type="KEGG" id="slan:GV829_10250"/>
<dbReference type="PANTHER" id="PTHR34136:SF1">
    <property type="entry name" value="UDP-N-ACETYL-D-MANNOSAMINURONIC ACID TRANSFERASE"/>
    <property type="match status" value="1"/>
</dbReference>
<evidence type="ECO:0000313" key="3">
    <source>
        <dbReference type="EMBL" id="QJQ32777.1"/>
    </source>
</evidence>
<keyword evidence="2 3" id="KW-0808">Transferase</keyword>
<sequence>MLEPEVQAATPVTPDHARPDECVDAMGYAVYNGELADIPMRRPCSTIQTISPISYGNATKDMLYRDAMQKADWLCLDGVYFGLAGLLLKGKTVKPNQGPDIFYHLMDRLEAQKGRVFFLGASDSTLEKMRARAARDYPNITVGTYSPPFKPEFSDEDNDAMINAINAFKPDVVFLGMTAPKQEKWGYVHRDRLDTCLVAAVGGVFDWYAGNRPEIAAIWWKLYLAWLIRTIDRPELLKRYPMIGLFFWHLLLARIGIKRYPST</sequence>
<accession>A0A6M4AUG1</accession>
<dbReference type="Proteomes" id="UP000503018">
    <property type="component" value="Chromosome"/>
</dbReference>
<dbReference type="NCBIfam" id="TIGR00696">
    <property type="entry name" value="wecG_tagA_cpsF"/>
    <property type="match status" value="1"/>
</dbReference>
<dbReference type="EMBL" id="CP053015">
    <property type="protein sequence ID" value="QJQ32777.1"/>
    <property type="molecule type" value="Genomic_DNA"/>
</dbReference>
<evidence type="ECO:0000256" key="1">
    <source>
        <dbReference type="ARBA" id="ARBA00022676"/>
    </source>
</evidence>
<proteinExistence type="predicted"/>
<dbReference type="InterPro" id="IPR004629">
    <property type="entry name" value="WecG_TagA_CpsF"/>
</dbReference>
<protein>
    <submittedName>
        <fullName evidence="3">WecB/TagA/CpsF family glycosyltransferase</fullName>
    </submittedName>
</protein>
<dbReference type="Pfam" id="PF03808">
    <property type="entry name" value="Glyco_tran_WecG"/>
    <property type="match status" value="1"/>
</dbReference>
<keyword evidence="4" id="KW-1185">Reference proteome</keyword>
<dbReference type="GO" id="GO:0016758">
    <property type="term" value="F:hexosyltransferase activity"/>
    <property type="evidence" value="ECO:0007669"/>
    <property type="project" value="TreeGrafter"/>
</dbReference>
<dbReference type="RefSeq" id="WP_169946376.1">
    <property type="nucleotide sequence ID" value="NZ_CP053015.1"/>
</dbReference>
<dbReference type="CDD" id="cd06533">
    <property type="entry name" value="Glyco_transf_WecG_TagA"/>
    <property type="match status" value="1"/>
</dbReference>
<name>A0A6M4AUG1_9SPHN</name>
<gene>
    <name evidence="3" type="ORF">GV829_10250</name>
</gene>
<evidence type="ECO:0000313" key="4">
    <source>
        <dbReference type="Proteomes" id="UP000503018"/>
    </source>
</evidence>
<evidence type="ECO:0000256" key="2">
    <source>
        <dbReference type="ARBA" id="ARBA00022679"/>
    </source>
</evidence>
<dbReference type="PANTHER" id="PTHR34136">
    <property type="match status" value="1"/>
</dbReference>
<reference evidence="3 4" key="1">
    <citation type="submission" date="2020-01" db="EMBL/GenBank/DDBJ databases">
        <title>Sphingomonas sp. strain CSW-10.</title>
        <authorList>
            <person name="Chen W.-M."/>
        </authorList>
    </citation>
    <scope>NUCLEOTIDE SEQUENCE [LARGE SCALE GENOMIC DNA]</scope>
    <source>
        <strain evidence="3 4">CSW-10</strain>
    </source>
</reference>
<dbReference type="AlphaFoldDB" id="A0A6M4AUG1"/>
<keyword evidence="1" id="KW-0328">Glycosyltransferase</keyword>
<organism evidence="3 4">
    <name type="scientific">Sphingomonas lacunae</name>
    <dbReference type="NCBI Taxonomy" id="2698828"/>
    <lineage>
        <taxon>Bacteria</taxon>
        <taxon>Pseudomonadati</taxon>
        <taxon>Pseudomonadota</taxon>
        <taxon>Alphaproteobacteria</taxon>
        <taxon>Sphingomonadales</taxon>
        <taxon>Sphingomonadaceae</taxon>
        <taxon>Sphingomonas</taxon>
    </lineage>
</organism>